<name>A0ABN0J1C0_9LEPT</name>
<reference evidence="1 2" key="1">
    <citation type="submission" date="2013-01" db="EMBL/GenBank/DDBJ databases">
        <authorList>
            <person name="Harkins D.M."/>
            <person name="Durkin A.S."/>
            <person name="Brinkac L.M."/>
            <person name="Haft D.H."/>
            <person name="Selengut J.D."/>
            <person name="Sanka R."/>
            <person name="DePew J."/>
            <person name="Purushe J."/>
            <person name="Whelen A.C."/>
            <person name="Vinetz J.M."/>
            <person name="Sutton G.G."/>
            <person name="Nierman W.C."/>
            <person name="Fouts D.E."/>
        </authorList>
    </citation>
    <scope>NUCLEOTIDE SEQUENCE [LARGE SCALE GENOMIC DNA]</scope>
    <source>
        <strain evidence="1 2">2007001578</strain>
    </source>
</reference>
<evidence type="ECO:0000313" key="1">
    <source>
        <dbReference type="EMBL" id="EMN00523.1"/>
    </source>
</evidence>
<accession>A0ABN0J1C0</accession>
<dbReference type="EMBL" id="AHMH02000087">
    <property type="protein sequence ID" value="EMN00523.1"/>
    <property type="molecule type" value="Genomic_DNA"/>
</dbReference>
<organism evidence="1 2">
    <name type="scientific">Leptospira noguchii str. 2007001578</name>
    <dbReference type="NCBI Taxonomy" id="1049974"/>
    <lineage>
        <taxon>Bacteria</taxon>
        <taxon>Pseudomonadati</taxon>
        <taxon>Spirochaetota</taxon>
        <taxon>Spirochaetia</taxon>
        <taxon>Leptospirales</taxon>
        <taxon>Leptospiraceae</taxon>
        <taxon>Leptospira</taxon>
    </lineage>
</organism>
<sequence>EIRFITGQFFRKKIDVGTLTNRGFTQLNFENWELLQKKSSFVAQNRSFAAIIKI</sequence>
<gene>
    <name evidence="1" type="ORF">LEP1GSC035_2221</name>
</gene>
<dbReference type="Proteomes" id="UP000012099">
    <property type="component" value="Unassembled WGS sequence"/>
</dbReference>
<comment type="caution">
    <text evidence="1">The sequence shown here is derived from an EMBL/GenBank/DDBJ whole genome shotgun (WGS) entry which is preliminary data.</text>
</comment>
<protein>
    <submittedName>
        <fullName evidence="1">Uncharacterized protein</fullName>
    </submittedName>
</protein>
<proteinExistence type="predicted"/>
<feature type="non-terminal residue" evidence="1">
    <location>
        <position position="1"/>
    </location>
</feature>
<evidence type="ECO:0000313" key="2">
    <source>
        <dbReference type="Proteomes" id="UP000012099"/>
    </source>
</evidence>
<keyword evidence="2" id="KW-1185">Reference proteome</keyword>